<sequence length="84" mass="9544">MDPIWWTKILISLKFELKTWIFGVADLESDFRSTPNLSSKFTGLMLMKLLGYNGAEFGIHLKMAITLQGKIVDDHATAHFEGKE</sequence>
<proteinExistence type="predicted"/>
<dbReference type="EMBL" id="GL436926">
    <property type="protein sequence ID" value="EFN71337.1"/>
    <property type="molecule type" value="Genomic_DNA"/>
</dbReference>
<keyword evidence="2" id="KW-1185">Reference proteome</keyword>
<protein>
    <submittedName>
        <fullName evidence="1">Uncharacterized protein</fullName>
    </submittedName>
</protein>
<accession>E2A5F6</accession>
<name>E2A5F6_CAMFO</name>
<dbReference type="InParanoid" id="E2A5F6"/>
<evidence type="ECO:0000313" key="2">
    <source>
        <dbReference type="Proteomes" id="UP000000311"/>
    </source>
</evidence>
<gene>
    <name evidence="1" type="ORF">EAG_11069</name>
</gene>
<dbReference type="AlphaFoldDB" id="E2A5F6"/>
<evidence type="ECO:0000313" key="1">
    <source>
        <dbReference type="EMBL" id="EFN71337.1"/>
    </source>
</evidence>
<reference evidence="1 2" key="1">
    <citation type="journal article" date="2010" name="Science">
        <title>Genomic comparison of the ants Camponotus floridanus and Harpegnathos saltator.</title>
        <authorList>
            <person name="Bonasio R."/>
            <person name="Zhang G."/>
            <person name="Ye C."/>
            <person name="Mutti N.S."/>
            <person name="Fang X."/>
            <person name="Qin N."/>
            <person name="Donahue G."/>
            <person name="Yang P."/>
            <person name="Li Q."/>
            <person name="Li C."/>
            <person name="Zhang P."/>
            <person name="Huang Z."/>
            <person name="Berger S.L."/>
            <person name="Reinberg D."/>
            <person name="Wang J."/>
            <person name="Liebig J."/>
        </authorList>
    </citation>
    <scope>NUCLEOTIDE SEQUENCE [LARGE SCALE GENOMIC DNA]</scope>
    <source>
        <strain evidence="2">C129</strain>
    </source>
</reference>
<organism evidence="2">
    <name type="scientific">Camponotus floridanus</name>
    <name type="common">Florida carpenter ant</name>
    <dbReference type="NCBI Taxonomy" id="104421"/>
    <lineage>
        <taxon>Eukaryota</taxon>
        <taxon>Metazoa</taxon>
        <taxon>Ecdysozoa</taxon>
        <taxon>Arthropoda</taxon>
        <taxon>Hexapoda</taxon>
        <taxon>Insecta</taxon>
        <taxon>Pterygota</taxon>
        <taxon>Neoptera</taxon>
        <taxon>Endopterygota</taxon>
        <taxon>Hymenoptera</taxon>
        <taxon>Apocrita</taxon>
        <taxon>Aculeata</taxon>
        <taxon>Formicoidea</taxon>
        <taxon>Formicidae</taxon>
        <taxon>Formicinae</taxon>
        <taxon>Camponotus</taxon>
    </lineage>
</organism>
<dbReference type="Proteomes" id="UP000000311">
    <property type="component" value="Unassembled WGS sequence"/>
</dbReference>